<name>A0A0E9TNG1_ANGAN</name>
<sequence>MSIKIHFNGNGLIQIPIPFLMKGENGVLLPFHCDSIMNGTELLGAILAPKQHALCECD</sequence>
<dbReference type="EMBL" id="GBXM01054172">
    <property type="protein sequence ID" value="JAH54405.1"/>
    <property type="molecule type" value="Transcribed_RNA"/>
</dbReference>
<evidence type="ECO:0000313" key="1">
    <source>
        <dbReference type="EMBL" id="JAH54405.1"/>
    </source>
</evidence>
<reference evidence="1" key="1">
    <citation type="submission" date="2014-11" db="EMBL/GenBank/DDBJ databases">
        <authorList>
            <person name="Amaro Gonzalez C."/>
        </authorList>
    </citation>
    <scope>NUCLEOTIDE SEQUENCE</scope>
</reference>
<organism evidence="1">
    <name type="scientific">Anguilla anguilla</name>
    <name type="common">European freshwater eel</name>
    <name type="synonym">Muraena anguilla</name>
    <dbReference type="NCBI Taxonomy" id="7936"/>
    <lineage>
        <taxon>Eukaryota</taxon>
        <taxon>Metazoa</taxon>
        <taxon>Chordata</taxon>
        <taxon>Craniata</taxon>
        <taxon>Vertebrata</taxon>
        <taxon>Euteleostomi</taxon>
        <taxon>Actinopterygii</taxon>
        <taxon>Neopterygii</taxon>
        <taxon>Teleostei</taxon>
        <taxon>Anguilliformes</taxon>
        <taxon>Anguillidae</taxon>
        <taxon>Anguilla</taxon>
    </lineage>
</organism>
<proteinExistence type="predicted"/>
<dbReference type="AlphaFoldDB" id="A0A0E9TNG1"/>
<reference evidence="1" key="2">
    <citation type="journal article" date="2015" name="Fish Shellfish Immunol.">
        <title>Early steps in the European eel (Anguilla anguilla)-Vibrio vulnificus interaction in the gills: Role of the RtxA13 toxin.</title>
        <authorList>
            <person name="Callol A."/>
            <person name="Pajuelo D."/>
            <person name="Ebbesson L."/>
            <person name="Teles M."/>
            <person name="MacKenzie S."/>
            <person name="Amaro C."/>
        </authorList>
    </citation>
    <scope>NUCLEOTIDE SEQUENCE</scope>
</reference>
<protein>
    <submittedName>
        <fullName evidence="1">Uncharacterized protein</fullName>
    </submittedName>
</protein>
<accession>A0A0E9TNG1</accession>